<reference evidence="5" key="1">
    <citation type="submission" date="2025-08" db="UniProtKB">
        <authorList>
            <consortium name="RefSeq"/>
        </authorList>
    </citation>
    <scope>IDENTIFICATION</scope>
</reference>
<dbReference type="PROSITE" id="PS50994">
    <property type="entry name" value="INTEGRASE"/>
    <property type="match status" value="1"/>
</dbReference>
<feature type="coiled-coil region" evidence="1">
    <location>
        <begin position="46"/>
        <end position="102"/>
    </location>
</feature>
<dbReference type="InterPro" id="IPR001584">
    <property type="entry name" value="Integrase_cat-core"/>
</dbReference>
<proteinExistence type="predicted"/>
<feature type="compositionally biased region" description="Basic and acidic residues" evidence="2">
    <location>
        <begin position="9"/>
        <end position="33"/>
    </location>
</feature>
<feature type="compositionally biased region" description="Polar residues" evidence="2">
    <location>
        <begin position="536"/>
        <end position="546"/>
    </location>
</feature>
<dbReference type="PANTHER" id="PTHR47331">
    <property type="entry name" value="PHD-TYPE DOMAIN-CONTAINING PROTEIN"/>
    <property type="match status" value="1"/>
</dbReference>
<dbReference type="CDD" id="cd01644">
    <property type="entry name" value="RT_pepA17"/>
    <property type="match status" value="1"/>
</dbReference>
<dbReference type="InParanoid" id="A0A6P8TMM3"/>
<evidence type="ECO:0000259" key="3">
    <source>
        <dbReference type="PROSITE" id="PS50994"/>
    </source>
</evidence>
<dbReference type="Pfam" id="PF18701">
    <property type="entry name" value="DUF5641"/>
    <property type="match status" value="1"/>
</dbReference>
<feature type="region of interest" description="Disordered" evidence="2">
    <location>
        <begin position="1"/>
        <end position="42"/>
    </location>
</feature>
<feature type="region of interest" description="Disordered" evidence="2">
    <location>
        <begin position="181"/>
        <end position="200"/>
    </location>
</feature>
<feature type="region of interest" description="Disordered" evidence="2">
    <location>
        <begin position="525"/>
        <end position="555"/>
    </location>
</feature>
<dbReference type="Proteomes" id="UP000515161">
    <property type="component" value="Unplaced"/>
</dbReference>
<dbReference type="SUPFAM" id="SSF53098">
    <property type="entry name" value="Ribonuclease H-like"/>
    <property type="match status" value="1"/>
</dbReference>
<feature type="domain" description="Integrase catalytic" evidence="3">
    <location>
        <begin position="1616"/>
        <end position="1810"/>
    </location>
</feature>
<dbReference type="GeneID" id="117542053"/>
<dbReference type="InterPro" id="IPR008042">
    <property type="entry name" value="Retrotrans_Pao"/>
</dbReference>
<evidence type="ECO:0000256" key="1">
    <source>
        <dbReference type="SAM" id="Coils"/>
    </source>
</evidence>
<keyword evidence="1" id="KW-0175">Coiled coil</keyword>
<protein>
    <submittedName>
        <fullName evidence="5">Uncharacterized protein LOC117542053</fullName>
    </submittedName>
</protein>
<dbReference type="GO" id="GO:0003676">
    <property type="term" value="F:nucleic acid binding"/>
    <property type="evidence" value="ECO:0007669"/>
    <property type="project" value="InterPro"/>
</dbReference>
<dbReference type="RefSeq" id="XP_034065404.1">
    <property type="nucleotide sequence ID" value="XM_034209513.1"/>
</dbReference>
<dbReference type="InterPro" id="IPR012337">
    <property type="entry name" value="RNaseH-like_sf"/>
</dbReference>
<organism evidence="4 5">
    <name type="scientific">Gymnodraco acuticeps</name>
    <name type="common">Antarctic dragonfish</name>
    <dbReference type="NCBI Taxonomy" id="8218"/>
    <lineage>
        <taxon>Eukaryota</taxon>
        <taxon>Metazoa</taxon>
        <taxon>Chordata</taxon>
        <taxon>Craniata</taxon>
        <taxon>Vertebrata</taxon>
        <taxon>Euteleostomi</taxon>
        <taxon>Actinopterygii</taxon>
        <taxon>Neopterygii</taxon>
        <taxon>Teleostei</taxon>
        <taxon>Neoteleostei</taxon>
        <taxon>Acanthomorphata</taxon>
        <taxon>Eupercaria</taxon>
        <taxon>Perciformes</taxon>
        <taxon>Notothenioidei</taxon>
        <taxon>Bathydraconidae</taxon>
        <taxon>Gymnodraco</taxon>
    </lineage>
</organism>
<evidence type="ECO:0000256" key="2">
    <source>
        <dbReference type="SAM" id="MobiDB-lite"/>
    </source>
</evidence>
<dbReference type="KEGG" id="gacu:117542053"/>
<dbReference type="InterPro" id="IPR043502">
    <property type="entry name" value="DNA/RNA_pol_sf"/>
</dbReference>
<dbReference type="PANTHER" id="PTHR47331:SF6">
    <property type="entry name" value="DOUBLECORTIN DOMAIN-CONTAINING PROTEIN"/>
    <property type="match status" value="1"/>
</dbReference>
<dbReference type="InterPro" id="IPR036397">
    <property type="entry name" value="RNaseH_sf"/>
</dbReference>
<feature type="compositionally biased region" description="Polar residues" evidence="2">
    <location>
        <begin position="185"/>
        <end position="195"/>
    </location>
</feature>
<dbReference type="GO" id="GO:0015074">
    <property type="term" value="P:DNA integration"/>
    <property type="evidence" value="ECO:0007669"/>
    <property type="project" value="InterPro"/>
</dbReference>
<gene>
    <name evidence="5" type="primary">LOC117542053</name>
</gene>
<evidence type="ECO:0000313" key="5">
    <source>
        <dbReference type="RefSeq" id="XP_034065404.1"/>
    </source>
</evidence>
<dbReference type="SUPFAM" id="SSF56672">
    <property type="entry name" value="DNA/RNA polymerases"/>
    <property type="match status" value="1"/>
</dbReference>
<dbReference type="InterPro" id="IPR040676">
    <property type="entry name" value="DUF5641"/>
</dbReference>
<name>A0A6P8TMM3_GYMAC</name>
<accession>A0A6P8TMM3</accession>
<dbReference type="Gene3D" id="3.30.420.10">
    <property type="entry name" value="Ribonuclease H-like superfamily/Ribonuclease H"/>
    <property type="match status" value="1"/>
</dbReference>
<sequence>MSHASSKTVGDKAEPTNDKLNEETRSLQTRSRESGSSLSSNAMLAVARARAKAEAAEARASYTQREIALKVEQARIQATLEALQVEKERDAAKAELETLEAGLVESDLRSAAKKPIPLSPLKRLQHTEEYVKEQSRIKSSHHSNMDEAPFHTPYVTRQWQTGLPRDDQGSLPIKNKHGVSHIGEQPSNQHQSSTHPHGAFGINPRISEYDRTPTNHDLAKCLARNQLLTTGLSTFDDKPENYWAWKSSFKSAIAGLDLTAGEELDLLSRWLGRESSEHVRRLKAANIRCPPAGLSMAWERLEETYGSPEAIERALFSKLERFPKLTNKEPQKLRELGDLLLEVKAAKLDGYLPGLAYLDTSRGVHPIAEKLPYNLQERWMSYGSRYKRDNNVSFPPFPVFVDFVRTEAMTRTDPSFNFAVSQAPSEPRKGSDRFTRASVSVNKTTVFPSKEYGGTNKSVNDNKLCPIHGKPHPLKKCRSFREKTIEDRKQFLKDHSICFRCCSSTEHLARDCKAEVQCGECQSDRHPSALHPGPPQWTSRPFTSSPEHGGEEDKVTEDVTAKCTEVCGRGVSARACSKICLVSVYPEGHHEKSTKVYAILDEQSNKSLARSEFFSVFNIQGGEFPYTLKTCAGLKETTGRRAHGYVIESIDQKISLRLPTLIECNQIPNNRSEIPTPDAALHHNHLRKMADEIPSLDPQAEILLLLGRDILRVHKIRKQINGPHNAPFAQKLDLSWVVIGDVCLGGAHKPSVVSTLKTAILENGRPSYLQPCGSQVQVKERFGHDTMHQAFPVTSSDSSPSTIDEENLGQFIFRRTPSDHKLAPSIDDTRFLRIMDSEVHQDNSNSWVAPLPFKTPRQRLPNNRDCAYNRLISLRRTLEKRPQMKTHFLEFIEKLFKNEHAEVAPPLQEGQEVWYLPSFGVYHPKKPEQIRVVFDSSAAYQGVSLNNVLLRGPDLNNTLIGVLMRFRKDLVAITADVQHMFHCFVVKKEHRDFLRFLWYRNNDLDSDIVEYRMRVHVFGNSPSPAVAIYGLRRAAREEENDFGGDARRLVEREFYVDDLLKSCPTEGEAISVLKRAQEMLAVSNLRLHKVASNRQAVIDAFSPEDRAKDIQERNLFSDDMPLQRTLGVTWSITADTFMFQVAAEQKPFTRRGVLSTVNSIYDPLGFLTPVTIQGRLLLRELSIQAEEWDSPLPKGMEVDWDRWRESLQDLKDLKIPRAYTTISSPNAQRRELCIFADASVKAVSAVAYLKVTNNDGRVEVGFVFGKARLAPKPDLSIPRLELCAAVLAVEMADMIVEEMDLKFDSIEYYTDSKVVLGYIHNQSRRFYVYVNNRVQQIRQSSAPEQWQYVSTDHNPADHGTRSVPASLLGSTTWLTGPAFLRNPSSPKPERQEIYDLVDSISDSEVRPQVVVNITNIKKDTLNTARFERFSDFDTLIKAVGHLVHIASSFSQARQVDTCHGWHICHKGLSNGETEKAKILVIKSVQRECYAEEFRCIETSGNLPINSSLQKLHPFVDSTGILRVGGRIKESQLSTDETNPIIIPGHHHLGTLIVRHHHHAVKHQGRHFTEGAVRASGIWLVRAKRSISSLLSKCVTCRRLRGKTEHQQMADLPAERLQAAPPFSYVGVDVFGPWEVVSRRTRGGQVNSKRWAVLFSCMCTRAVHIEIIEAMSASSFINALRRFFAIRGPAKQLRSDCGTNFIGACRELGMDGSLPDPHGVEKFLEAQKCIWVFNPPHSSHMGGVWERMIGIARRILDCMLLEDKSRLTHEVLTTLMAEVSAIMNARPLIPVSSDPEAPVILSPLMLLTQKVGAPPPPPSDFKKGELLKAEWKRVQSLANTFWTRWRREYLSTLQVRHKWVNKRPNLKQGDVVLMKDAQAKRNDWPTAVVTKAFPSQDGLVRKVDVRVIKEGKPKVYSRPATEVVLLLSPEDSQD</sequence>
<dbReference type="Pfam" id="PF05380">
    <property type="entry name" value="Peptidase_A17"/>
    <property type="match status" value="1"/>
</dbReference>
<dbReference type="OrthoDB" id="6122721at2759"/>
<keyword evidence="4" id="KW-1185">Reference proteome</keyword>
<evidence type="ECO:0000313" key="4">
    <source>
        <dbReference type="Proteomes" id="UP000515161"/>
    </source>
</evidence>